<dbReference type="Pfam" id="PF15477">
    <property type="entry name" value="SMAP"/>
    <property type="match status" value="1"/>
</dbReference>
<feature type="compositionally biased region" description="Basic and acidic residues" evidence="1">
    <location>
        <begin position="1"/>
        <end position="10"/>
    </location>
</feature>
<feature type="compositionally biased region" description="Basic residues" evidence="1">
    <location>
        <begin position="51"/>
        <end position="60"/>
    </location>
</feature>
<evidence type="ECO:0000256" key="1">
    <source>
        <dbReference type="SAM" id="MobiDB-lite"/>
    </source>
</evidence>
<feature type="compositionally biased region" description="Low complexity" evidence="1">
    <location>
        <begin position="91"/>
        <end position="100"/>
    </location>
</feature>
<proteinExistence type="predicted"/>
<dbReference type="PANTHER" id="PTHR22426">
    <property type="entry name" value="ARGININE_SERINE-RICH COILED-COIL PROTEIN 2"/>
    <property type="match status" value="1"/>
</dbReference>
<organism evidence="3 4">
    <name type="scientific">Pogona vitticeps</name>
    <name type="common">central bearded dragon</name>
    <dbReference type="NCBI Taxonomy" id="103695"/>
    <lineage>
        <taxon>Eukaryota</taxon>
        <taxon>Metazoa</taxon>
        <taxon>Chordata</taxon>
        <taxon>Craniata</taxon>
        <taxon>Vertebrata</taxon>
        <taxon>Euteleostomi</taxon>
        <taxon>Lepidosauria</taxon>
        <taxon>Squamata</taxon>
        <taxon>Bifurcata</taxon>
        <taxon>Unidentata</taxon>
        <taxon>Episquamata</taxon>
        <taxon>Toxicofera</taxon>
        <taxon>Iguania</taxon>
        <taxon>Acrodonta</taxon>
        <taxon>Agamidae</taxon>
        <taxon>Amphibolurinae</taxon>
        <taxon>Pogona</taxon>
    </lineage>
</organism>
<feature type="region of interest" description="Disordered" evidence="1">
    <location>
        <begin position="526"/>
        <end position="547"/>
    </location>
</feature>
<feature type="region of interest" description="Disordered" evidence="1">
    <location>
        <begin position="1"/>
        <end position="114"/>
    </location>
</feature>
<evidence type="ECO:0000259" key="2">
    <source>
        <dbReference type="Pfam" id="PF15477"/>
    </source>
</evidence>
<evidence type="ECO:0000313" key="4">
    <source>
        <dbReference type="RefSeq" id="XP_072838423.1"/>
    </source>
</evidence>
<feature type="region of interest" description="Disordered" evidence="1">
    <location>
        <begin position="163"/>
        <end position="196"/>
    </location>
</feature>
<dbReference type="PANTHER" id="PTHR22426:SF1">
    <property type="entry name" value="LYSINE-RICH NUCLEOLAR PROTEIN 1"/>
    <property type="match status" value="1"/>
</dbReference>
<dbReference type="GeneID" id="110084003"/>
<feature type="compositionally biased region" description="Basic residues" evidence="1">
    <location>
        <begin position="294"/>
        <end position="305"/>
    </location>
</feature>
<feature type="region of interest" description="Disordered" evidence="1">
    <location>
        <begin position="278"/>
        <end position="306"/>
    </location>
</feature>
<evidence type="ECO:0000313" key="3">
    <source>
        <dbReference type="Proteomes" id="UP001652642"/>
    </source>
</evidence>
<feature type="compositionally biased region" description="Acidic residues" evidence="1">
    <location>
        <begin position="31"/>
        <end position="41"/>
    </location>
</feature>
<gene>
    <name evidence="4" type="primary">KNOP1</name>
</gene>
<accession>A0ABM5EZ44</accession>
<dbReference type="Proteomes" id="UP001652642">
    <property type="component" value="Chromosome 13"/>
</dbReference>
<feature type="compositionally biased region" description="Low complexity" evidence="1">
    <location>
        <begin position="14"/>
        <end position="25"/>
    </location>
</feature>
<dbReference type="InterPro" id="IPR028124">
    <property type="entry name" value="SMAP_dom"/>
</dbReference>
<feature type="compositionally biased region" description="Basic and acidic residues" evidence="1">
    <location>
        <begin position="420"/>
        <end position="447"/>
    </location>
</feature>
<name>A0ABM5EZ44_9SAUR</name>
<feature type="region of interest" description="Disordered" evidence="1">
    <location>
        <begin position="407"/>
        <end position="447"/>
    </location>
</feature>
<reference evidence="4" key="1">
    <citation type="submission" date="2025-08" db="UniProtKB">
        <authorList>
            <consortium name="RefSeq"/>
        </authorList>
    </citation>
    <scope>IDENTIFICATION</scope>
</reference>
<protein>
    <submittedName>
        <fullName evidence="4">Lysine-rich nucleolar protein 1 isoform X1</fullName>
    </submittedName>
</protein>
<feature type="compositionally biased region" description="Basic residues" evidence="1">
    <location>
        <begin position="165"/>
        <end position="178"/>
    </location>
</feature>
<dbReference type="RefSeq" id="XP_072838423.1">
    <property type="nucleotide sequence ID" value="XM_072982322.1"/>
</dbReference>
<feature type="domain" description="Small acidic protein-like" evidence="2">
    <location>
        <begin position="502"/>
        <end position="576"/>
    </location>
</feature>
<feature type="compositionally biased region" description="Basic and acidic residues" evidence="1">
    <location>
        <begin position="101"/>
        <end position="114"/>
    </location>
</feature>
<keyword evidence="3" id="KW-1185">Reference proteome</keyword>
<sequence length="599" mass="67804">MAIKDSKKNISQEAVQKTTKVKAAAGNEMITIEDDENDESEGFSNLQSSSKVKKKKHLAKQKYPDQKGTKKKKKKASELKNGACANLPIITESSTESESLTDSRKIPEMVKKKGDRKCSCEREGDYEVACEGLPEEQQGTNFLIKLARKRTVSTSNRDDVTFITKQKKKKKTGKKGRHTCPLMSHIRDTEDEFPEEISSKPKVIFQDTVFSGREKGRTSVRNCAGDIVRKKKAAFCLKSVDSQEGSNDILEEGLASTESHFNQGQYCKGRTSGCKQQQKDEMQVSEEETNVITKKQRKKKKKKKKLEKETFALFVTSASSQKNSSSVSNENSLKPKSKKILLIVEDKMDPIPDADGEGKVTKKNKIQTKVVGNHLALLKDVREEGKKKKVKKFRVLQVHTASCCDGKIEEKKKKKKKRKDRESEGFREDTEGEPRLKKAKFKKEGKEKEDEIKVVAFKKGNCDEVNIDKLRRQALQEEIDRESGKTRVIKEEKESVDHFGQWGTAAFENSERKTKFLRLLGGFKKGSSVPVQDSPAHATKPNMALDSSKEEKLHQNLEAEFEKAVHRKCHRGVGLGFQPDAQRYTRIDKYASKSIKFED</sequence>